<reference evidence="7 8" key="1">
    <citation type="journal article" date="2021" name="Elife">
        <title>Chloroplast acquisition without the gene transfer in kleptoplastic sea slugs, Plakobranchus ocellatus.</title>
        <authorList>
            <person name="Maeda T."/>
            <person name="Takahashi S."/>
            <person name="Yoshida T."/>
            <person name="Shimamura S."/>
            <person name="Takaki Y."/>
            <person name="Nagai Y."/>
            <person name="Toyoda A."/>
            <person name="Suzuki Y."/>
            <person name="Arimoto A."/>
            <person name="Ishii H."/>
            <person name="Satoh N."/>
            <person name="Nishiyama T."/>
            <person name="Hasebe M."/>
            <person name="Maruyama T."/>
            <person name="Minagawa J."/>
            <person name="Obokata J."/>
            <person name="Shigenobu S."/>
        </authorList>
    </citation>
    <scope>NUCLEOTIDE SEQUENCE [LARGE SCALE GENOMIC DNA]</scope>
</reference>
<dbReference type="GO" id="GO:0006310">
    <property type="term" value="P:DNA recombination"/>
    <property type="evidence" value="ECO:0007669"/>
    <property type="project" value="InterPro"/>
</dbReference>
<evidence type="ECO:0000313" key="8">
    <source>
        <dbReference type="Proteomes" id="UP000762676"/>
    </source>
</evidence>
<feature type="compositionally biased region" description="Low complexity" evidence="5">
    <location>
        <begin position="137"/>
        <end position="150"/>
    </location>
</feature>
<evidence type="ECO:0000259" key="6">
    <source>
        <dbReference type="PROSITE" id="PS50160"/>
    </source>
</evidence>
<gene>
    <name evidence="7" type="ORF">ElyMa_002530900</name>
</gene>
<dbReference type="InterPro" id="IPR050326">
    <property type="entry name" value="NAD_dep_DNA_ligaseB"/>
</dbReference>
<dbReference type="GO" id="GO:0006260">
    <property type="term" value="P:DNA replication"/>
    <property type="evidence" value="ECO:0007669"/>
    <property type="project" value="UniProtKB-KW"/>
</dbReference>
<evidence type="ECO:0000256" key="3">
    <source>
        <dbReference type="ARBA" id="ARBA00022763"/>
    </source>
</evidence>
<evidence type="ECO:0000256" key="2">
    <source>
        <dbReference type="ARBA" id="ARBA00022705"/>
    </source>
</evidence>
<dbReference type="AlphaFoldDB" id="A0AAV4GWC1"/>
<feature type="domain" description="ATP-dependent DNA ligase family profile" evidence="6">
    <location>
        <begin position="297"/>
        <end position="433"/>
    </location>
</feature>
<dbReference type="PANTHER" id="PTHR47810">
    <property type="entry name" value="DNA LIGASE"/>
    <property type="match status" value="1"/>
</dbReference>
<evidence type="ECO:0000256" key="5">
    <source>
        <dbReference type="SAM" id="MobiDB-lite"/>
    </source>
</evidence>
<dbReference type="Gene3D" id="3.30.470.30">
    <property type="entry name" value="DNA ligase/mRNA capping enzyme"/>
    <property type="match status" value="1"/>
</dbReference>
<keyword evidence="8" id="KW-1185">Reference proteome</keyword>
<comment type="caution">
    <text evidence="7">The sequence shown here is derived from an EMBL/GenBank/DDBJ whole genome shotgun (WGS) entry which is preliminary data.</text>
</comment>
<proteinExistence type="predicted"/>
<dbReference type="PANTHER" id="PTHR47810:SF1">
    <property type="entry name" value="DNA LIGASE B"/>
    <property type="match status" value="1"/>
</dbReference>
<evidence type="ECO:0000256" key="4">
    <source>
        <dbReference type="ARBA" id="ARBA00023204"/>
    </source>
</evidence>
<dbReference type="Proteomes" id="UP000762676">
    <property type="component" value="Unassembled WGS sequence"/>
</dbReference>
<dbReference type="InterPro" id="IPR012310">
    <property type="entry name" value="DNA_ligase_ATP-dep_cent"/>
</dbReference>
<feature type="region of interest" description="Disordered" evidence="5">
    <location>
        <begin position="137"/>
        <end position="161"/>
    </location>
</feature>
<dbReference type="GO" id="GO:0005524">
    <property type="term" value="F:ATP binding"/>
    <property type="evidence" value="ECO:0007669"/>
    <property type="project" value="InterPro"/>
</dbReference>
<organism evidence="7 8">
    <name type="scientific">Elysia marginata</name>
    <dbReference type="NCBI Taxonomy" id="1093978"/>
    <lineage>
        <taxon>Eukaryota</taxon>
        <taxon>Metazoa</taxon>
        <taxon>Spiralia</taxon>
        <taxon>Lophotrochozoa</taxon>
        <taxon>Mollusca</taxon>
        <taxon>Gastropoda</taxon>
        <taxon>Heterobranchia</taxon>
        <taxon>Euthyneura</taxon>
        <taxon>Panpulmonata</taxon>
        <taxon>Sacoglossa</taxon>
        <taxon>Placobranchoidea</taxon>
        <taxon>Plakobranchidae</taxon>
        <taxon>Elysia</taxon>
    </lineage>
</organism>
<name>A0AAV4GWC1_9GAST</name>
<keyword evidence="2" id="KW-0235">DNA replication</keyword>
<accession>A0AAV4GWC1</accession>
<keyword evidence="1 7" id="KW-0436">Ligase</keyword>
<dbReference type="GO" id="GO:0003910">
    <property type="term" value="F:DNA ligase (ATP) activity"/>
    <property type="evidence" value="ECO:0007669"/>
    <property type="project" value="InterPro"/>
</dbReference>
<sequence>MASAAVNIPNMKTAIESGVFPGKLAKGRTEFVFPTLACGSSHGATLLWTVYVRLLPSEGGSYAPIADAMLDKPTNALEGYKAEITVESLQEGGKVRDSVPTYVCAGKNLGKKNATNCLTQALRDALGLYNKQRRRGAAPAAKNAEAGKSAETGDSGFDASPPPMLVKKLGGSCGATLKPADFAAGVTVQRKLNGVHFVVYARKSFEKERPLVRYSRTGTEYPGQDHIAAEMLPMFAITPPIEPGKYGTPATAATERDRRILAAYGAGPDAGDPAPYFDGELYVHGRALNWISGQARRSDDEGVLEFHVFDVFFPHAKAVGHDMASRHRQAYLDAFFAKAGEAKLAHPHIFRVENHSAKSAGDLDGLAKQFLAEGYEGAIARKDSAGYRYGYNNYHATNVLKLKPKYDAEFTVVGFTQGSRGKDVGAVIWVCAVPGAPRGTTFNVVPKDMEYKTRYALFRCLSQKVPESVGGAAGITRFERDVKGLPLTVEYAELSAKTGKPLQAKALAFRTYETGPEKDPIRKLLSECGKL</sequence>
<evidence type="ECO:0000313" key="7">
    <source>
        <dbReference type="EMBL" id="GFR88950.1"/>
    </source>
</evidence>
<protein>
    <submittedName>
        <fullName evidence="7">DNA ligase</fullName>
    </submittedName>
</protein>
<keyword evidence="3" id="KW-0227">DNA damage</keyword>
<keyword evidence="4" id="KW-0234">DNA repair</keyword>
<dbReference type="EMBL" id="BMAT01005195">
    <property type="protein sequence ID" value="GFR88950.1"/>
    <property type="molecule type" value="Genomic_DNA"/>
</dbReference>
<dbReference type="GO" id="GO:0006281">
    <property type="term" value="P:DNA repair"/>
    <property type="evidence" value="ECO:0007669"/>
    <property type="project" value="UniProtKB-KW"/>
</dbReference>
<evidence type="ECO:0000256" key="1">
    <source>
        <dbReference type="ARBA" id="ARBA00022598"/>
    </source>
</evidence>
<dbReference type="PROSITE" id="PS50160">
    <property type="entry name" value="DNA_LIGASE_A3"/>
    <property type="match status" value="1"/>
</dbReference>
<dbReference type="SUPFAM" id="SSF56091">
    <property type="entry name" value="DNA ligase/mRNA capping enzyme, catalytic domain"/>
    <property type="match status" value="1"/>
</dbReference>